<name>A0A9D4E9H0_DREPO</name>
<organism evidence="1 2">
    <name type="scientific">Dreissena polymorpha</name>
    <name type="common">Zebra mussel</name>
    <name type="synonym">Mytilus polymorpha</name>
    <dbReference type="NCBI Taxonomy" id="45954"/>
    <lineage>
        <taxon>Eukaryota</taxon>
        <taxon>Metazoa</taxon>
        <taxon>Spiralia</taxon>
        <taxon>Lophotrochozoa</taxon>
        <taxon>Mollusca</taxon>
        <taxon>Bivalvia</taxon>
        <taxon>Autobranchia</taxon>
        <taxon>Heteroconchia</taxon>
        <taxon>Euheterodonta</taxon>
        <taxon>Imparidentia</taxon>
        <taxon>Neoheterodontei</taxon>
        <taxon>Myida</taxon>
        <taxon>Dreissenoidea</taxon>
        <taxon>Dreissenidae</taxon>
        <taxon>Dreissena</taxon>
    </lineage>
</organism>
<dbReference type="AlphaFoldDB" id="A0A9D4E9H0"/>
<reference evidence="1" key="2">
    <citation type="submission" date="2020-11" db="EMBL/GenBank/DDBJ databases">
        <authorList>
            <person name="McCartney M.A."/>
            <person name="Auch B."/>
            <person name="Kono T."/>
            <person name="Mallez S."/>
            <person name="Becker A."/>
            <person name="Gohl D.M."/>
            <person name="Silverstein K.A.T."/>
            <person name="Koren S."/>
            <person name="Bechman K.B."/>
            <person name="Herman A."/>
            <person name="Abrahante J.E."/>
            <person name="Garbe J."/>
        </authorList>
    </citation>
    <scope>NUCLEOTIDE SEQUENCE</scope>
    <source>
        <strain evidence="1">Duluth1</strain>
        <tissue evidence="1">Whole animal</tissue>
    </source>
</reference>
<accession>A0A9D4E9H0</accession>
<proteinExistence type="predicted"/>
<protein>
    <submittedName>
        <fullName evidence="1">Uncharacterized protein</fullName>
    </submittedName>
</protein>
<dbReference type="EMBL" id="JAIWYP010000009">
    <property type="protein sequence ID" value="KAH3775243.1"/>
    <property type="molecule type" value="Genomic_DNA"/>
</dbReference>
<evidence type="ECO:0000313" key="2">
    <source>
        <dbReference type="Proteomes" id="UP000828390"/>
    </source>
</evidence>
<reference evidence="1" key="1">
    <citation type="journal article" date="2019" name="bioRxiv">
        <title>The Genome of the Zebra Mussel, Dreissena polymorpha: A Resource for Invasive Species Research.</title>
        <authorList>
            <person name="McCartney M.A."/>
            <person name="Auch B."/>
            <person name="Kono T."/>
            <person name="Mallez S."/>
            <person name="Zhang Y."/>
            <person name="Obille A."/>
            <person name="Becker A."/>
            <person name="Abrahante J.E."/>
            <person name="Garbe J."/>
            <person name="Badalamenti J.P."/>
            <person name="Herman A."/>
            <person name="Mangelson H."/>
            <person name="Liachko I."/>
            <person name="Sullivan S."/>
            <person name="Sone E.D."/>
            <person name="Koren S."/>
            <person name="Silverstein K.A.T."/>
            <person name="Beckman K.B."/>
            <person name="Gohl D.M."/>
        </authorList>
    </citation>
    <scope>NUCLEOTIDE SEQUENCE</scope>
    <source>
        <strain evidence="1">Duluth1</strain>
        <tissue evidence="1">Whole animal</tissue>
    </source>
</reference>
<dbReference type="Proteomes" id="UP000828390">
    <property type="component" value="Unassembled WGS sequence"/>
</dbReference>
<comment type="caution">
    <text evidence="1">The sequence shown here is derived from an EMBL/GenBank/DDBJ whole genome shotgun (WGS) entry which is preliminary data.</text>
</comment>
<evidence type="ECO:0000313" key="1">
    <source>
        <dbReference type="EMBL" id="KAH3775243.1"/>
    </source>
</evidence>
<gene>
    <name evidence="1" type="ORF">DPMN_176643</name>
</gene>
<sequence>MSVSEKSHATPDGILKIPGLSTALAWDNYDEMNETLSGSGTLHDTVGICYQNISTESARNVSC</sequence>
<keyword evidence="2" id="KW-1185">Reference proteome</keyword>